<accession>A0ABU0HSA9</accession>
<dbReference type="RefSeq" id="WP_238248714.1">
    <property type="nucleotide sequence ID" value="NZ_BPQX01000021.1"/>
</dbReference>
<gene>
    <name evidence="1" type="ORF">QO016_004751</name>
</gene>
<organism evidence="1 2">
    <name type="scientific">Methylobacterium persicinum</name>
    <dbReference type="NCBI Taxonomy" id="374426"/>
    <lineage>
        <taxon>Bacteria</taxon>
        <taxon>Pseudomonadati</taxon>
        <taxon>Pseudomonadota</taxon>
        <taxon>Alphaproteobacteria</taxon>
        <taxon>Hyphomicrobiales</taxon>
        <taxon>Methylobacteriaceae</taxon>
        <taxon>Methylobacterium</taxon>
    </lineage>
</organism>
<sequence>MAEKTAAIGGIDTSMYGKMPEQPNMLSQLSGLVGVQNAMQSGEIQAQALAKLKAEQSAGQNFLTAIDPTTGQIDTNKLGALLKANPHAAFVAPQMLQQQQSLQGGQIGNAQAGTNLGITRQSHIANGIAGLLSKPDLSANDLIGFTRQQAQAGVLPSNRAAEIEAEINAVGGDRRKLREYAFNHYATVTGAGAVAPAQVGVDAQGAPVVGTAGGLARASTASTQNPAGIGGRAAPTGIVVSQAPGVPEAQRATAQASAEQGIALQKQADGVPVRKGMLANLEDDLDKFTSGPKADWSMVAKSFANRNILPQGMQFDPQSIASQEAFNKQATQLAQQQFAALGGTGTDSQLSSSYKANPNEALSKLGNKQIIQLLKGNEDALAAKNAAWQEWQRKNGPSDYAGFQQKFNKTYNPRVYQAQYMTPDQIKDMRKNMSPADQAQFLRDYKTLRDNGYVSPGGANAR</sequence>
<dbReference type="Proteomes" id="UP001236369">
    <property type="component" value="Unassembled WGS sequence"/>
</dbReference>
<evidence type="ECO:0000313" key="2">
    <source>
        <dbReference type="Proteomes" id="UP001236369"/>
    </source>
</evidence>
<protein>
    <recommendedName>
        <fullName evidence="3">Phage tail lysozyme domain-containing protein</fullName>
    </recommendedName>
</protein>
<evidence type="ECO:0008006" key="3">
    <source>
        <dbReference type="Google" id="ProtNLM"/>
    </source>
</evidence>
<proteinExistence type="predicted"/>
<name>A0ABU0HSA9_9HYPH</name>
<evidence type="ECO:0000313" key="1">
    <source>
        <dbReference type="EMBL" id="MDQ0445224.1"/>
    </source>
</evidence>
<dbReference type="EMBL" id="JAUSVV010000023">
    <property type="protein sequence ID" value="MDQ0445224.1"/>
    <property type="molecule type" value="Genomic_DNA"/>
</dbReference>
<comment type="caution">
    <text evidence="1">The sequence shown here is derived from an EMBL/GenBank/DDBJ whole genome shotgun (WGS) entry which is preliminary data.</text>
</comment>
<keyword evidence="2" id="KW-1185">Reference proteome</keyword>
<reference evidence="1 2" key="1">
    <citation type="submission" date="2023-07" db="EMBL/GenBank/DDBJ databases">
        <title>Genomic Encyclopedia of Type Strains, Phase IV (KMG-IV): sequencing the most valuable type-strain genomes for metagenomic binning, comparative biology and taxonomic classification.</title>
        <authorList>
            <person name="Goeker M."/>
        </authorList>
    </citation>
    <scope>NUCLEOTIDE SEQUENCE [LARGE SCALE GENOMIC DNA]</scope>
    <source>
        <strain evidence="1 2">DSM 19562</strain>
    </source>
</reference>